<keyword evidence="3" id="KW-1185">Reference proteome</keyword>
<accession>A0A4U5PGB0</accession>
<dbReference type="Proteomes" id="UP000298663">
    <property type="component" value="Unassembled WGS sequence"/>
</dbReference>
<name>A0A4U5PGB0_STECR</name>
<feature type="region of interest" description="Disordered" evidence="1">
    <location>
        <begin position="26"/>
        <end position="98"/>
    </location>
</feature>
<feature type="compositionally biased region" description="Basic and acidic residues" evidence="1">
    <location>
        <begin position="26"/>
        <end position="35"/>
    </location>
</feature>
<reference evidence="2 3" key="1">
    <citation type="journal article" date="2015" name="Genome Biol.">
        <title>Comparative genomics of Steinernema reveals deeply conserved gene regulatory networks.</title>
        <authorList>
            <person name="Dillman A.R."/>
            <person name="Macchietto M."/>
            <person name="Porter C.F."/>
            <person name="Rogers A."/>
            <person name="Williams B."/>
            <person name="Antoshechkin I."/>
            <person name="Lee M.M."/>
            <person name="Goodwin Z."/>
            <person name="Lu X."/>
            <person name="Lewis E.E."/>
            <person name="Goodrich-Blair H."/>
            <person name="Stock S.P."/>
            <person name="Adams B.J."/>
            <person name="Sternberg P.W."/>
            <person name="Mortazavi A."/>
        </authorList>
    </citation>
    <scope>NUCLEOTIDE SEQUENCE [LARGE SCALE GENOMIC DNA]</scope>
    <source>
        <strain evidence="2 3">ALL</strain>
    </source>
</reference>
<evidence type="ECO:0000256" key="1">
    <source>
        <dbReference type="SAM" id="MobiDB-lite"/>
    </source>
</evidence>
<dbReference type="AlphaFoldDB" id="A0A4U5PGB0"/>
<evidence type="ECO:0000313" key="3">
    <source>
        <dbReference type="Proteomes" id="UP000298663"/>
    </source>
</evidence>
<proteinExistence type="predicted"/>
<organism evidence="2 3">
    <name type="scientific">Steinernema carpocapsae</name>
    <name type="common">Entomopathogenic nematode</name>
    <dbReference type="NCBI Taxonomy" id="34508"/>
    <lineage>
        <taxon>Eukaryota</taxon>
        <taxon>Metazoa</taxon>
        <taxon>Ecdysozoa</taxon>
        <taxon>Nematoda</taxon>
        <taxon>Chromadorea</taxon>
        <taxon>Rhabditida</taxon>
        <taxon>Tylenchina</taxon>
        <taxon>Panagrolaimomorpha</taxon>
        <taxon>Strongyloidoidea</taxon>
        <taxon>Steinernematidae</taxon>
        <taxon>Steinernema</taxon>
    </lineage>
</organism>
<dbReference type="EMBL" id="AZBU02000002">
    <property type="protein sequence ID" value="TKR95500.1"/>
    <property type="molecule type" value="Genomic_DNA"/>
</dbReference>
<gene>
    <name evidence="2" type="ORF">L596_009664</name>
</gene>
<feature type="compositionally biased region" description="Polar residues" evidence="1">
    <location>
        <begin position="72"/>
        <end position="83"/>
    </location>
</feature>
<protein>
    <submittedName>
        <fullName evidence="2">Uncharacterized protein</fullName>
    </submittedName>
</protein>
<feature type="compositionally biased region" description="Basic and acidic residues" evidence="1">
    <location>
        <begin position="88"/>
        <end position="98"/>
    </location>
</feature>
<feature type="compositionally biased region" description="Low complexity" evidence="1">
    <location>
        <begin position="48"/>
        <end position="57"/>
    </location>
</feature>
<reference evidence="2 3" key="2">
    <citation type="journal article" date="2019" name="G3 (Bethesda)">
        <title>Hybrid Assembly of the Genome of the Entomopathogenic Nematode Steinernema carpocapsae Identifies the X-Chromosome.</title>
        <authorList>
            <person name="Serra L."/>
            <person name="Macchietto M."/>
            <person name="Macias-Munoz A."/>
            <person name="McGill C.J."/>
            <person name="Rodriguez I.M."/>
            <person name="Rodriguez B."/>
            <person name="Murad R."/>
            <person name="Mortazavi A."/>
        </authorList>
    </citation>
    <scope>NUCLEOTIDE SEQUENCE [LARGE SCALE GENOMIC DNA]</scope>
    <source>
        <strain evidence="2 3">ALL</strain>
    </source>
</reference>
<comment type="caution">
    <text evidence="2">The sequence shown here is derived from an EMBL/GenBank/DDBJ whole genome shotgun (WGS) entry which is preliminary data.</text>
</comment>
<evidence type="ECO:0000313" key="2">
    <source>
        <dbReference type="EMBL" id="TKR95500.1"/>
    </source>
</evidence>
<sequence>MIVFAVLQIASIYAASIIVSVVFCSKEKEPPKPPEKTSTQPRPPSTPSPSEEPSTTVSKKRSNQGKPPPTEVGSNYQMPSLSGTLRIGSDDKKSGRPR</sequence>